<evidence type="ECO:0000256" key="1">
    <source>
        <dbReference type="SAM" id="MobiDB-lite"/>
    </source>
</evidence>
<organism evidence="2 3">
    <name type="scientific">Vanilla planifolia</name>
    <name type="common">Vanilla</name>
    <dbReference type="NCBI Taxonomy" id="51239"/>
    <lineage>
        <taxon>Eukaryota</taxon>
        <taxon>Viridiplantae</taxon>
        <taxon>Streptophyta</taxon>
        <taxon>Embryophyta</taxon>
        <taxon>Tracheophyta</taxon>
        <taxon>Spermatophyta</taxon>
        <taxon>Magnoliopsida</taxon>
        <taxon>Liliopsida</taxon>
        <taxon>Asparagales</taxon>
        <taxon>Orchidaceae</taxon>
        <taxon>Vanilloideae</taxon>
        <taxon>Vanilleae</taxon>
        <taxon>Vanilla</taxon>
    </lineage>
</organism>
<dbReference type="EMBL" id="JADCNL010000009">
    <property type="protein sequence ID" value="KAG0466102.1"/>
    <property type="molecule type" value="Genomic_DNA"/>
</dbReference>
<evidence type="ECO:0000313" key="3">
    <source>
        <dbReference type="Proteomes" id="UP000636800"/>
    </source>
</evidence>
<protein>
    <submittedName>
        <fullName evidence="2">Uncharacterized protein</fullName>
    </submittedName>
</protein>
<dbReference type="AlphaFoldDB" id="A0A835ULJ9"/>
<dbReference type="Proteomes" id="UP000636800">
    <property type="component" value="Unassembled WGS sequence"/>
</dbReference>
<feature type="compositionally biased region" description="Low complexity" evidence="1">
    <location>
        <begin position="1"/>
        <end position="15"/>
    </location>
</feature>
<feature type="region of interest" description="Disordered" evidence="1">
    <location>
        <begin position="1"/>
        <end position="42"/>
    </location>
</feature>
<dbReference type="OrthoDB" id="444945at2759"/>
<proteinExistence type="predicted"/>
<evidence type="ECO:0000313" key="2">
    <source>
        <dbReference type="EMBL" id="KAG0466102.1"/>
    </source>
</evidence>
<gene>
    <name evidence="2" type="ORF">HPP92_017682</name>
</gene>
<comment type="caution">
    <text evidence="2">The sequence shown here is derived from an EMBL/GenBank/DDBJ whole genome shotgun (WGS) entry which is preliminary data.</text>
</comment>
<sequence length="72" mass="7674">MLNTSSLSTSRTESTAAVTPPTAIVNSSASRNDTESLVRKAKVGQQKKEIEVGETKRVLKNHKCGWKAGGDS</sequence>
<keyword evidence="3" id="KW-1185">Reference proteome</keyword>
<reference evidence="2 3" key="1">
    <citation type="journal article" date="2020" name="Nat. Food">
        <title>A phased Vanilla planifolia genome enables genetic improvement of flavour and production.</title>
        <authorList>
            <person name="Hasing T."/>
            <person name="Tang H."/>
            <person name="Brym M."/>
            <person name="Khazi F."/>
            <person name="Huang T."/>
            <person name="Chambers A.H."/>
        </authorList>
    </citation>
    <scope>NUCLEOTIDE SEQUENCE [LARGE SCALE GENOMIC DNA]</scope>
    <source>
        <tissue evidence="2">Leaf</tissue>
    </source>
</reference>
<accession>A0A835ULJ9</accession>
<name>A0A835ULJ9_VANPL</name>